<sequence length="90" mass="9681">VPVTLVEYSVNSITERIDSIASTKVLVRGNDDYASFNTSNGRTVNRTVSGTGVHIDIVVSSVQAYVDALNKIFSYKKTSPVNKLEGSAQS</sequence>
<name>A0A1J6JXS5_NICAT</name>
<evidence type="ECO:0000313" key="4">
    <source>
        <dbReference type="EMBL" id="OIT21252.1"/>
    </source>
</evidence>
<dbReference type="Pfam" id="PF08502">
    <property type="entry name" value="LeuA_dimer"/>
    <property type="match status" value="1"/>
</dbReference>
<keyword evidence="1" id="KW-0808">Transferase</keyword>
<dbReference type="AlphaFoldDB" id="A0A1J6JXS5"/>
<evidence type="ECO:0000313" key="3">
    <source>
        <dbReference type="EMBL" id="OIT21251.1"/>
    </source>
</evidence>
<keyword evidence="5" id="KW-1185">Reference proteome</keyword>
<proteinExistence type="predicted"/>
<accession>A0A1J6JXS5</accession>
<reference evidence="4 5" key="1">
    <citation type="submission" date="2016-11" db="EMBL/GenBank/DDBJ databases">
        <title>The genome of Nicotiana attenuata.</title>
        <authorList>
            <person name="Xu S."/>
            <person name="Brockmoeller T."/>
            <person name="Gaquerel E."/>
            <person name="Navarro A."/>
            <person name="Kuhl H."/>
            <person name="Gase K."/>
            <person name="Ling Z."/>
            <person name="Zhou W."/>
            <person name="Kreitzer C."/>
            <person name="Stanke M."/>
            <person name="Tang H."/>
            <person name="Lyons E."/>
            <person name="Pandey P."/>
            <person name="Pandey S.P."/>
            <person name="Timmermann B."/>
            <person name="Baldwin I.T."/>
        </authorList>
    </citation>
    <scope>NUCLEOTIDE SEQUENCE [LARGE SCALE GENOMIC DNA]</scope>
    <source>
        <strain evidence="5">cv. UT</strain>
        <strain evidence="4">UT</strain>
        <tissue evidence="4">Leaves</tissue>
    </source>
</reference>
<dbReference type="SUPFAM" id="SSF110921">
    <property type="entry name" value="2-isopropylmalate synthase LeuA, allosteric (dimerisation) domain"/>
    <property type="match status" value="1"/>
</dbReference>
<dbReference type="Gene3D" id="3.30.160.270">
    <property type="match status" value="1"/>
</dbReference>
<dbReference type="InterPro" id="IPR013709">
    <property type="entry name" value="2-isopropylmalate_synth_dimer"/>
</dbReference>
<evidence type="ECO:0000256" key="1">
    <source>
        <dbReference type="ARBA" id="ARBA00022679"/>
    </source>
</evidence>
<gene>
    <name evidence="4" type="primary">IPMSB_0</name>
    <name evidence="3" type="synonym">IPMSB_2</name>
    <name evidence="4" type="ORF">A4A49_44426</name>
    <name evidence="3" type="ORF">A4A49_61770</name>
</gene>
<comment type="caution">
    <text evidence="4">The sequence shown here is derived from an EMBL/GenBank/DDBJ whole genome shotgun (WGS) entry which is preliminary data.</text>
</comment>
<evidence type="ECO:0000259" key="2">
    <source>
        <dbReference type="Pfam" id="PF08502"/>
    </source>
</evidence>
<dbReference type="STRING" id="49451.A0A1J6JXS5"/>
<dbReference type="Gramene" id="OIT21251">
    <property type="protein sequence ID" value="OIT21251"/>
    <property type="gene ID" value="A4A49_61770"/>
</dbReference>
<protein>
    <submittedName>
        <fullName evidence="4">2-isopropylmalate synthase b</fullName>
    </submittedName>
</protein>
<evidence type="ECO:0000313" key="5">
    <source>
        <dbReference type="Proteomes" id="UP000187609"/>
    </source>
</evidence>
<dbReference type="GO" id="GO:0003852">
    <property type="term" value="F:2-isopropylmalate synthase activity"/>
    <property type="evidence" value="ECO:0007669"/>
    <property type="project" value="InterPro"/>
</dbReference>
<dbReference type="GO" id="GO:0009098">
    <property type="term" value="P:L-leucine biosynthetic process"/>
    <property type="evidence" value="ECO:0007669"/>
    <property type="project" value="InterPro"/>
</dbReference>
<dbReference type="Gramene" id="OIT21252">
    <property type="protein sequence ID" value="OIT21252"/>
    <property type="gene ID" value="A4A49_44426"/>
</dbReference>
<dbReference type="EMBL" id="MJEQ01004475">
    <property type="protein sequence ID" value="OIT21251.1"/>
    <property type="molecule type" value="Genomic_DNA"/>
</dbReference>
<dbReference type="Proteomes" id="UP000187609">
    <property type="component" value="Unassembled WGS sequence"/>
</dbReference>
<feature type="non-terminal residue" evidence="4">
    <location>
        <position position="1"/>
    </location>
</feature>
<dbReference type="InterPro" id="IPR036230">
    <property type="entry name" value="LeuA_allosteric_dom_sf"/>
</dbReference>
<feature type="domain" description="2-isopropylmalate synthase LeuA allosteric (dimerisation)" evidence="2">
    <location>
        <begin position="3"/>
        <end position="72"/>
    </location>
</feature>
<organism evidence="4 5">
    <name type="scientific">Nicotiana attenuata</name>
    <name type="common">Coyote tobacco</name>
    <dbReference type="NCBI Taxonomy" id="49451"/>
    <lineage>
        <taxon>Eukaryota</taxon>
        <taxon>Viridiplantae</taxon>
        <taxon>Streptophyta</taxon>
        <taxon>Embryophyta</taxon>
        <taxon>Tracheophyta</taxon>
        <taxon>Spermatophyta</taxon>
        <taxon>Magnoliopsida</taxon>
        <taxon>eudicotyledons</taxon>
        <taxon>Gunneridae</taxon>
        <taxon>Pentapetalae</taxon>
        <taxon>asterids</taxon>
        <taxon>lamiids</taxon>
        <taxon>Solanales</taxon>
        <taxon>Solanaceae</taxon>
        <taxon>Nicotianoideae</taxon>
        <taxon>Nicotianeae</taxon>
        <taxon>Nicotiana</taxon>
    </lineage>
</organism>
<dbReference type="SMR" id="A0A1J6JXS5"/>
<dbReference type="EMBL" id="MJEQ01004475">
    <property type="protein sequence ID" value="OIT21252.1"/>
    <property type="molecule type" value="Genomic_DNA"/>
</dbReference>